<evidence type="ECO:0000259" key="1">
    <source>
        <dbReference type="Pfam" id="PF16461"/>
    </source>
</evidence>
<dbReference type="InterPro" id="IPR032494">
    <property type="entry name" value="Phage_TTP_N"/>
</dbReference>
<accession>A0ABY5MQN4</accession>
<feature type="domain" description="Lambda phage tail tube protein N-terminal" evidence="1">
    <location>
        <begin position="15"/>
        <end position="136"/>
    </location>
</feature>
<dbReference type="EMBL" id="CP030941">
    <property type="protein sequence ID" value="UUP19506.1"/>
    <property type="molecule type" value="Genomic_DNA"/>
</dbReference>
<name>A0ABY5MQN4_9HYPH</name>
<sequence>MPDTEASIGYGSVFEFADIATPTDFTYIAEVFNLTPPSDTTDDIDATHMQSPNKTREFIDGLTDPGEASFEMNYVPGSASDLAMIAAKGKRKWNRITFPNGVQVLFRGTRKGYEKTTPTDDKQTATVTIKVSGEPIQTAATAPRAIEAPSITGTAQVGVPLTLDPGIWAGAKDFAIQWQKDNAGDGIFADIVGATGMAYVPVADDVGDDIRVTVTGSNDSFSTDANSIETAAVIAA</sequence>
<dbReference type="Gene3D" id="4.10.410.40">
    <property type="match status" value="1"/>
</dbReference>
<protein>
    <recommendedName>
        <fullName evidence="1">Lambda phage tail tube protein N-terminal domain-containing protein</fullName>
    </recommendedName>
</protein>
<reference evidence="2 3" key="1">
    <citation type="submission" date="2018-07" db="EMBL/GenBank/DDBJ databases">
        <title>Genome sequence of Nitratireductor thuwali#1536.</title>
        <authorList>
            <person name="Michoud G."/>
            <person name="Merlino G."/>
            <person name="Sefrji F.O."/>
            <person name="Daffonchio D."/>
        </authorList>
    </citation>
    <scope>NUCLEOTIDE SEQUENCE [LARGE SCALE GENOMIC DNA]</scope>
    <source>
        <strain evidence="3">Nit1536</strain>
    </source>
</reference>
<organism evidence="2 3">
    <name type="scientific">Nitratireductor thuwali</name>
    <dbReference type="NCBI Taxonomy" id="2267699"/>
    <lineage>
        <taxon>Bacteria</taxon>
        <taxon>Pseudomonadati</taxon>
        <taxon>Pseudomonadota</taxon>
        <taxon>Alphaproteobacteria</taxon>
        <taxon>Hyphomicrobiales</taxon>
        <taxon>Phyllobacteriaceae</taxon>
        <taxon>Nitratireductor</taxon>
    </lineage>
</organism>
<dbReference type="Pfam" id="PF16461">
    <property type="entry name" value="Phage_TTP_12"/>
    <property type="match status" value="1"/>
</dbReference>
<dbReference type="RefSeq" id="WP_338531653.1">
    <property type="nucleotide sequence ID" value="NZ_CP030941.1"/>
</dbReference>
<evidence type="ECO:0000313" key="2">
    <source>
        <dbReference type="EMBL" id="UUP19506.1"/>
    </source>
</evidence>
<dbReference type="Proteomes" id="UP001342418">
    <property type="component" value="Chromosome"/>
</dbReference>
<dbReference type="Gene3D" id="2.60.40.2700">
    <property type="match status" value="1"/>
</dbReference>
<proteinExistence type="predicted"/>
<evidence type="ECO:0000313" key="3">
    <source>
        <dbReference type="Proteomes" id="UP001342418"/>
    </source>
</evidence>
<gene>
    <name evidence="2" type="ORF">NTH_04009</name>
</gene>
<keyword evidence="3" id="KW-1185">Reference proteome</keyword>